<evidence type="ECO:0000313" key="1">
    <source>
        <dbReference type="EMBL" id="CUX96887.1"/>
    </source>
</evidence>
<name>A0A143WTJ6_9ENTR</name>
<keyword evidence="2" id="KW-1185">Reference proteome</keyword>
<dbReference type="Proteomes" id="UP000095322">
    <property type="component" value="Chromosome I"/>
</dbReference>
<accession>A0A143WTJ6</accession>
<reference evidence="2" key="1">
    <citation type="submission" date="2016-01" db="EMBL/GenBank/DDBJ databases">
        <authorList>
            <person name="Husnik F."/>
        </authorList>
    </citation>
    <scope>NUCLEOTIDE SEQUENCE [LARGE SCALE GENOMIC DNA]</scope>
</reference>
<dbReference type="AlphaFoldDB" id="A0A143WTJ6"/>
<protein>
    <submittedName>
        <fullName evidence="1">Uncharacterized protein</fullName>
    </submittedName>
</protein>
<organism evidence="1 2">
    <name type="scientific">Candidatus Doolittlea endobia</name>
    <dbReference type="NCBI Taxonomy" id="1778262"/>
    <lineage>
        <taxon>Bacteria</taxon>
        <taxon>Pseudomonadati</taxon>
        <taxon>Pseudomonadota</taxon>
        <taxon>Gammaproteobacteria</taxon>
        <taxon>Enterobacterales</taxon>
        <taxon>Enterobacteriaceae</taxon>
        <taxon>Candidatus Doolittlea</taxon>
    </lineage>
</organism>
<dbReference type="STRING" id="1778262.MHIR_DE00654"/>
<gene>
    <name evidence="1" type="ORF">MHIR_DE00654</name>
</gene>
<dbReference type="EMBL" id="LN999833">
    <property type="protein sequence ID" value="CUX96887.1"/>
    <property type="molecule type" value="Genomic_DNA"/>
</dbReference>
<evidence type="ECO:0000313" key="2">
    <source>
        <dbReference type="Proteomes" id="UP000095322"/>
    </source>
</evidence>
<dbReference type="KEGG" id="den:MHIR_DE00654"/>
<proteinExistence type="predicted"/>
<sequence>MISQPSKSNEEIIRWDYGVRTIHYLIVLSCIIIAYFESQCSYERDVKHRKFCLDDQQLEQYCVISNTLPMIV</sequence>